<feature type="compositionally biased region" description="Polar residues" evidence="1">
    <location>
        <begin position="1"/>
        <end position="29"/>
    </location>
</feature>
<feature type="compositionally biased region" description="Polar residues" evidence="1">
    <location>
        <begin position="113"/>
        <end position="134"/>
    </location>
</feature>
<feature type="region of interest" description="Disordered" evidence="1">
    <location>
        <begin position="231"/>
        <end position="263"/>
    </location>
</feature>
<dbReference type="AlphaFoldDB" id="A0A0C2H6F0"/>
<evidence type="ECO:0000256" key="1">
    <source>
        <dbReference type="SAM" id="MobiDB-lite"/>
    </source>
</evidence>
<keyword evidence="3" id="KW-1185">Reference proteome</keyword>
<dbReference type="EMBL" id="KN726157">
    <property type="protein sequence ID" value="KIH69435.1"/>
    <property type="molecule type" value="Genomic_DNA"/>
</dbReference>
<evidence type="ECO:0000313" key="3">
    <source>
        <dbReference type="Proteomes" id="UP000054047"/>
    </source>
</evidence>
<name>A0A0C2H6F0_9BILA</name>
<organism evidence="2 3">
    <name type="scientific">Ancylostoma duodenale</name>
    <dbReference type="NCBI Taxonomy" id="51022"/>
    <lineage>
        <taxon>Eukaryota</taxon>
        <taxon>Metazoa</taxon>
        <taxon>Ecdysozoa</taxon>
        <taxon>Nematoda</taxon>
        <taxon>Chromadorea</taxon>
        <taxon>Rhabditida</taxon>
        <taxon>Rhabditina</taxon>
        <taxon>Rhabditomorpha</taxon>
        <taxon>Strongyloidea</taxon>
        <taxon>Ancylostomatidae</taxon>
        <taxon>Ancylostomatinae</taxon>
        <taxon>Ancylostoma</taxon>
    </lineage>
</organism>
<feature type="region of interest" description="Disordered" evidence="1">
    <location>
        <begin position="1"/>
        <end position="92"/>
    </location>
</feature>
<proteinExistence type="predicted"/>
<feature type="region of interest" description="Disordered" evidence="1">
    <location>
        <begin position="690"/>
        <end position="716"/>
    </location>
</feature>
<protein>
    <submittedName>
        <fullName evidence="2">Uncharacterized protein</fullName>
    </submittedName>
</protein>
<gene>
    <name evidence="2" type="ORF">ANCDUO_00227</name>
</gene>
<evidence type="ECO:0000313" key="2">
    <source>
        <dbReference type="EMBL" id="KIH69435.1"/>
    </source>
</evidence>
<feature type="compositionally biased region" description="Low complexity" evidence="1">
    <location>
        <begin position="30"/>
        <end position="53"/>
    </location>
</feature>
<dbReference type="OrthoDB" id="330499at2759"/>
<reference evidence="2 3" key="1">
    <citation type="submission" date="2013-12" db="EMBL/GenBank/DDBJ databases">
        <title>Draft genome of the parsitic nematode Ancylostoma duodenale.</title>
        <authorList>
            <person name="Mitreva M."/>
        </authorList>
    </citation>
    <scope>NUCLEOTIDE SEQUENCE [LARGE SCALE GENOMIC DNA]</scope>
    <source>
        <strain evidence="2 3">Zhejiang</strain>
    </source>
</reference>
<sequence>MRSSFNSFTSSAKTPGVYSSPQLTRTVSVSAAPSSRYESPSSPPDSSIRDSASLSRDYSSRDPVASTSRFSRKIPEDRKTSDSNLSSRITRNDETNSLLERYGVRKFSITESPTQSFLKQRRQQQSDSDGGFNSTRRKSDGGALEAAVSGDGFSAFRAHERKEAPKQVSREIQDITQNEYINRLLAAHNRVDDLLRSRGLSAEDESKYLRAWEEIPIIREERYRRLRTISNSSDSGLSTDEDSDRSNSENTRQEQSNCEEEFSKQEPLDVCTVVVAASPSNLQSSLLCQASNSSSANASFSFGRKPSFRPASTSIVSRLHGNELASFVCATPAYALQTTSHALKRRQQSCMVRKTIAISRKGQEVKAFFTAPSPTVLSTSVSENSGEKMRCRRAASQRQRLPSKRAVTTEEGKPIHIMEQQRTVLASLKRKPNSSIPATAEISIQHCSFYQVSTRAKESSPEKNVRMNLRLTERAPNKCATVIALPTSTRSQFACLTVTPRKKEVLRRSNTMQSATGQKLVGKLDRSVTVEVPKEVKQQRKVNRLVIPEFFLQSYQETKDIKGPANPAEKEPETAKNKVTIEHRKSASLKRSNAIRRRSPPNKNIVRSILGENHCSHSSSQSTLSSLVKGGKAQIDMSTHFRQSVLVPPISSLNLPGSLDRTATSRGAHTSYESKIAELSKTDRVLVEQFRRTQSIPRPKALQRRASSPPEPQQPLVTVADKLPVPEQAQFVRFPTPERQPPQTHRHSPPPCLKRVYRSVKQFSKRDQLLECPSLKKVDHAVKKKVKIRRPKRWTPHWRRKW</sequence>
<accession>A0A0C2H6F0</accession>
<feature type="region of interest" description="Disordered" evidence="1">
    <location>
        <begin position="113"/>
        <end position="144"/>
    </location>
</feature>
<dbReference type="Proteomes" id="UP000054047">
    <property type="component" value="Unassembled WGS sequence"/>
</dbReference>